<dbReference type="AlphaFoldDB" id="A0A5A8D6H7"/>
<evidence type="ECO:0000256" key="7">
    <source>
        <dbReference type="ARBA" id="ARBA00023128"/>
    </source>
</evidence>
<evidence type="ECO:0000256" key="8">
    <source>
        <dbReference type="ARBA" id="ARBA00023136"/>
    </source>
</evidence>
<dbReference type="PANTHER" id="PTHR11153:SF37">
    <property type="entry name" value="SIDOREFLEXIN"/>
    <property type="match status" value="1"/>
</dbReference>
<dbReference type="Proteomes" id="UP000325113">
    <property type="component" value="Unassembled WGS sequence"/>
</dbReference>
<dbReference type="InterPro" id="IPR004686">
    <property type="entry name" value="Mtc"/>
</dbReference>
<evidence type="ECO:0000256" key="2">
    <source>
        <dbReference type="ARBA" id="ARBA00005974"/>
    </source>
</evidence>
<evidence type="ECO:0000256" key="3">
    <source>
        <dbReference type="ARBA" id="ARBA00022448"/>
    </source>
</evidence>
<evidence type="ECO:0008006" key="14">
    <source>
        <dbReference type="Google" id="ProtNLM"/>
    </source>
</evidence>
<dbReference type="PANTHER" id="PTHR11153">
    <property type="entry name" value="SIDEROFLEXIN"/>
    <property type="match status" value="1"/>
</dbReference>
<reference evidence="12 13" key="1">
    <citation type="submission" date="2019-07" db="EMBL/GenBank/DDBJ databases">
        <title>Genomes of Cafeteria roenbergensis.</title>
        <authorList>
            <person name="Fischer M.G."/>
            <person name="Hackl T."/>
            <person name="Roman M."/>
        </authorList>
    </citation>
    <scope>NUCLEOTIDE SEQUENCE [LARGE SCALE GENOMIC DNA]</scope>
    <source>
        <strain evidence="11 13">Cflag</strain>
        <strain evidence="10 12">RCC970-E3</strain>
    </source>
</reference>
<keyword evidence="4 9" id="KW-0812">Transmembrane</keyword>
<keyword evidence="6 9" id="KW-1133">Transmembrane helix</keyword>
<evidence type="ECO:0000256" key="1">
    <source>
        <dbReference type="ARBA" id="ARBA00004225"/>
    </source>
</evidence>
<keyword evidence="8 9" id="KW-0472">Membrane</keyword>
<gene>
    <name evidence="10" type="ORF">FNF28_06482</name>
    <name evidence="11" type="ORF">FNF31_04152</name>
</gene>
<evidence type="ECO:0000313" key="12">
    <source>
        <dbReference type="Proteomes" id="UP000324907"/>
    </source>
</evidence>
<protein>
    <recommendedName>
        <fullName evidence="14">Sideroflexin</fullName>
    </recommendedName>
</protein>
<dbReference type="GO" id="GO:0006865">
    <property type="term" value="P:amino acid transport"/>
    <property type="evidence" value="ECO:0007669"/>
    <property type="project" value="UniProtKB-KW"/>
</dbReference>
<dbReference type="GO" id="GO:1990542">
    <property type="term" value="P:mitochondrial transmembrane transport"/>
    <property type="evidence" value="ECO:0007669"/>
    <property type="project" value="TreeGrafter"/>
</dbReference>
<dbReference type="Pfam" id="PF03820">
    <property type="entry name" value="SFXNs"/>
    <property type="match status" value="1"/>
</dbReference>
<evidence type="ECO:0000256" key="9">
    <source>
        <dbReference type="SAM" id="Phobius"/>
    </source>
</evidence>
<comment type="similarity">
    <text evidence="2">Belongs to the sideroflexin family.</text>
</comment>
<evidence type="ECO:0000256" key="4">
    <source>
        <dbReference type="ARBA" id="ARBA00022692"/>
    </source>
</evidence>
<comment type="caution">
    <text evidence="11">The sequence shown here is derived from an EMBL/GenBank/DDBJ whole genome shotgun (WGS) entry which is preliminary data.</text>
</comment>
<organism evidence="11 13">
    <name type="scientific">Cafeteria roenbergensis</name>
    <name type="common">Marine flagellate</name>
    <dbReference type="NCBI Taxonomy" id="33653"/>
    <lineage>
        <taxon>Eukaryota</taxon>
        <taxon>Sar</taxon>
        <taxon>Stramenopiles</taxon>
        <taxon>Bigyra</taxon>
        <taxon>Opalozoa</taxon>
        <taxon>Bicosoecida</taxon>
        <taxon>Cafeteriaceae</taxon>
        <taxon>Cafeteria</taxon>
    </lineage>
</organism>
<evidence type="ECO:0000313" key="11">
    <source>
        <dbReference type="EMBL" id="KAA0160768.1"/>
    </source>
</evidence>
<proteinExistence type="inferred from homology"/>
<name>A0A5A8D6H7_CAFRO</name>
<dbReference type="EMBL" id="VLTL01000164">
    <property type="protein sequence ID" value="KAA0157838.1"/>
    <property type="molecule type" value="Genomic_DNA"/>
</dbReference>
<evidence type="ECO:0000313" key="10">
    <source>
        <dbReference type="EMBL" id="KAA0157838.1"/>
    </source>
</evidence>
<keyword evidence="7" id="KW-0496">Mitochondrion</keyword>
<dbReference type="EMBL" id="VLTM01000041">
    <property type="protein sequence ID" value="KAA0160768.1"/>
    <property type="molecule type" value="Genomic_DNA"/>
</dbReference>
<evidence type="ECO:0000256" key="5">
    <source>
        <dbReference type="ARBA" id="ARBA00022970"/>
    </source>
</evidence>
<evidence type="ECO:0000256" key="6">
    <source>
        <dbReference type="ARBA" id="ARBA00022989"/>
    </source>
</evidence>
<keyword evidence="3" id="KW-0813">Transport</keyword>
<evidence type="ECO:0000313" key="13">
    <source>
        <dbReference type="Proteomes" id="UP000325113"/>
    </source>
</evidence>
<keyword evidence="5" id="KW-0029">Amino-acid transport</keyword>
<dbReference type="GO" id="GO:0015075">
    <property type="term" value="F:monoatomic ion transmembrane transporter activity"/>
    <property type="evidence" value="ECO:0007669"/>
    <property type="project" value="InterPro"/>
</dbReference>
<dbReference type="Proteomes" id="UP000324907">
    <property type="component" value="Unassembled WGS sequence"/>
</dbReference>
<comment type="subcellular location">
    <subcellularLocation>
        <location evidence="1">Mitochondrion membrane</location>
        <topology evidence="1">Multi-pass membrane protein</topology>
    </subcellularLocation>
</comment>
<dbReference type="GO" id="GO:0005743">
    <property type="term" value="C:mitochondrial inner membrane"/>
    <property type="evidence" value="ECO:0007669"/>
    <property type="project" value="TreeGrafter"/>
</dbReference>
<feature type="transmembrane region" description="Helical" evidence="9">
    <location>
        <begin position="259"/>
        <end position="281"/>
    </location>
</feature>
<accession>A0A5A8D6H7</accession>
<sequence length="316" mass="33677">MVSGPAASGDEGPYWSRVKVFFKMVDPRNALLGQSDVDWARQVLSGRAEHPPSVVERAQDIVQCVVHPDTGLPVSPFFLRLSCIVPANMTLDCLMITASTPWQTAGAQALNQCYNAAHYWANRNHTNDEPPVRVAASFTAATASSVWAALRLQRAASAMQGAAAVVLRRSAPFLAVAAADVLNLGIMRSNEWARGIAVKRRDGTEVGRSRRAGAMAVASCVAARVMAAAPVLLSSSFALEAMERAGPFRPGAALASLRVPAALAVLGSAIVCAVPLTFALFRREATVSVSWLEPEFRSLDDGNGLPVTQVWYHKGL</sequence>